<dbReference type="InterPro" id="IPR053137">
    <property type="entry name" value="NLR-like"/>
</dbReference>
<evidence type="ECO:0008006" key="5">
    <source>
        <dbReference type="Google" id="ProtNLM"/>
    </source>
</evidence>
<dbReference type="EMBL" id="MU853255">
    <property type="protein sequence ID" value="KAK4119014.1"/>
    <property type="molecule type" value="Genomic_DNA"/>
</dbReference>
<evidence type="ECO:0000256" key="1">
    <source>
        <dbReference type="PROSITE-ProRule" id="PRU00339"/>
    </source>
</evidence>
<evidence type="ECO:0000256" key="2">
    <source>
        <dbReference type="SAM" id="MobiDB-lite"/>
    </source>
</evidence>
<reference evidence="3" key="2">
    <citation type="submission" date="2023-05" db="EMBL/GenBank/DDBJ databases">
        <authorList>
            <consortium name="Lawrence Berkeley National Laboratory"/>
            <person name="Steindorff A."/>
            <person name="Hensen N."/>
            <person name="Bonometti L."/>
            <person name="Westerberg I."/>
            <person name="Brannstrom I.O."/>
            <person name="Guillou S."/>
            <person name="Cros-Aarteil S."/>
            <person name="Calhoun S."/>
            <person name="Haridas S."/>
            <person name="Kuo A."/>
            <person name="Mondo S."/>
            <person name="Pangilinan J."/>
            <person name="Riley R."/>
            <person name="Labutti K."/>
            <person name="Andreopoulos B."/>
            <person name="Lipzen A."/>
            <person name="Chen C."/>
            <person name="Yanf M."/>
            <person name="Daum C."/>
            <person name="Ng V."/>
            <person name="Clum A."/>
            <person name="Ohm R."/>
            <person name="Martin F."/>
            <person name="Silar P."/>
            <person name="Natvig D."/>
            <person name="Lalanne C."/>
            <person name="Gautier V."/>
            <person name="Ament-Velasquez S.L."/>
            <person name="Kruys A."/>
            <person name="Hutchinson M.I."/>
            <person name="Powell A.J."/>
            <person name="Barry K."/>
            <person name="Miller A.N."/>
            <person name="Grigoriev I.V."/>
            <person name="Debuchy R."/>
            <person name="Gladieux P."/>
            <person name="Thoren M.H."/>
            <person name="Johannesson H."/>
        </authorList>
    </citation>
    <scope>NUCLEOTIDE SEQUENCE</scope>
    <source>
        <strain evidence="3">CBS 731.68</strain>
    </source>
</reference>
<keyword evidence="4" id="KW-1185">Reference proteome</keyword>
<dbReference type="Gene3D" id="1.25.40.10">
    <property type="entry name" value="Tetratricopeptide repeat domain"/>
    <property type="match status" value="1"/>
</dbReference>
<comment type="caution">
    <text evidence="3">The sequence shown here is derived from an EMBL/GenBank/DDBJ whole genome shotgun (WGS) entry which is preliminary data.</text>
</comment>
<dbReference type="InterPro" id="IPR011990">
    <property type="entry name" value="TPR-like_helical_dom_sf"/>
</dbReference>
<name>A0AAN6TR03_9PEZI</name>
<dbReference type="InterPro" id="IPR019734">
    <property type="entry name" value="TPR_rpt"/>
</dbReference>
<dbReference type="Proteomes" id="UP001302602">
    <property type="component" value="Unassembled WGS sequence"/>
</dbReference>
<organism evidence="3 4">
    <name type="scientific">Parathielavia appendiculata</name>
    <dbReference type="NCBI Taxonomy" id="2587402"/>
    <lineage>
        <taxon>Eukaryota</taxon>
        <taxon>Fungi</taxon>
        <taxon>Dikarya</taxon>
        <taxon>Ascomycota</taxon>
        <taxon>Pezizomycotina</taxon>
        <taxon>Sordariomycetes</taxon>
        <taxon>Sordariomycetidae</taxon>
        <taxon>Sordariales</taxon>
        <taxon>Chaetomiaceae</taxon>
        <taxon>Parathielavia</taxon>
    </lineage>
</organism>
<dbReference type="Pfam" id="PF13374">
    <property type="entry name" value="TPR_10"/>
    <property type="match status" value="1"/>
</dbReference>
<dbReference type="PANTHER" id="PTHR46082">
    <property type="entry name" value="ATP/GTP-BINDING PROTEIN-RELATED"/>
    <property type="match status" value="1"/>
</dbReference>
<proteinExistence type="predicted"/>
<dbReference type="AlphaFoldDB" id="A0AAN6TR03"/>
<dbReference type="RefSeq" id="XP_062642787.1">
    <property type="nucleotide sequence ID" value="XM_062794002.1"/>
</dbReference>
<feature type="repeat" description="TPR" evidence="1">
    <location>
        <begin position="40"/>
        <end position="73"/>
    </location>
</feature>
<evidence type="ECO:0000313" key="4">
    <source>
        <dbReference type="Proteomes" id="UP001302602"/>
    </source>
</evidence>
<evidence type="ECO:0000313" key="3">
    <source>
        <dbReference type="EMBL" id="KAK4119014.1"/>
    </source>
</evidence>
<dbReference type="GeneID" id="87830771"/>
<dbReference type="SUPFAM" id="SSF48452">
    <property type="entry name" value="TPR-like"/>
    <property type="match status" value="1"/>
</dbReference>
<dbReference type="PANTHER" id="PTHR46082:SF6">
    <property type="entry name" value="AAA+ ATPASE DOMAIN-CONTAINING PROTEIN-RELATED"/>
    <property type="match status" value="1"/>
</dbReference>
<accession>A0AAN6TR03</accession>
<sequence>MLWPSGHGRSKIHTQQDESMNQRVLAGYEKALERDRTSTLNTVNNLGNLYRDQGRLTEAESMFERALEGYKKALGRDHTLTLTTVINLGSL</sequence>
<protein>
    <recommendedName>
        <fullName evidence="5">Kinesin light chain</fullName>
    </recommendedName>
</protein>
<gene>
    <name evidence="3" type="ORF">N657DRAFT_650702</name>
</gene>
<feature type="region of interest" description="Disordered" evidence="2">
    <location>
        <begin position="1"/>
        <end position="20"/>
    </location>
</feature>
<keyword evidence="1" id="KW-0802">TPR repeat</keyword>
<reference evidence="3" key="1">
    <citation type="journal article" date="2023" name="Mol. Phylogenet. Evol.">
        <title>Genome-scale phylogeny and comparative genomics of the fungal order Sordariales.</title>
        <authorList>
            <person name="Hensen N."/>
            <person name="Bonometti L."/>
            <person name="Westerberg I."/>
            <person name="Brannstrom I.O."/>
            <person name="Guillou S."/>
            <person name="Cros-Aarteil S."/>
            <person name="Calhoun S."/>
            <person name="Haridas S."/>
            <person name="Kuo A."/>
            <person name="Mondo S."/>
            <person name="Pangilinan J."/>
            <person name="Riley R."/>
            <person name="LaButti K."/>
            <person name="Andreopoulos B."/>
            <person name="Lipzen A."/>
            <person name="Chen C."/>
            <person name="Yan M."/>
            <person name="Daum C."/>
            <person name="Ng V."/>
            <person name="Clum A."/>
            <person name="Steindorff A."/>
            <person name="Ohm R.A."/>
            <person name="Martin F."/>
            <person name="Silar P."/>
            <person name="Natvig D.O."/>
            <person name="Lalanne C."/>
            <person name="Gautier V."/>
            <person name="Ament-Velasquez S.L."/>
            <person name="Kruys A."/>
            <person name="Hutchinson M.I."/>
            <person name="Powell A.J."/>
            <person name="Barry K."/>
            <person name="Miller A.N."/>
            <person name="Grigoriev I.V."/>
            <person name="Debuchy R."/>
            <person name="Gladieux P."/>
            <person name="Hiltunen Thoren M."/>
            <person name="Johannesson H."/>
        </authorList>
    </citation>
    <scope>NUCLEOTIDE SEQUENCE</scope>
    <source>
        <strain evidence="3">CBS 731.68</strain>
    </source>
</reference>
<dbReference type="PROSITE" id="PS50005">
    <property type="entry name" value="TPR"/>
    <property type="match status" value="1"/>
</dbReference>